<evidence type="ECO:0008006" key="4">
    <source>
        <dbReference type="Google" id="ProtNLM"/>
    </source>
</evidence>
<dbReference type="EMBL" id="CP013099">
    <property type="protein sequence ID" value="ALP51832.1"/>
    <property type="molecule type" value="Genomic_DNA"/>
</dbReference>
<proteinExistence type="predicted"/>
<dbReference type="Proteomes" id="UP000055136">
    <property type="component" value="Chromosome"/>
</dbReference>
<feature type="chain" id="PRO_5006604863" description="Bacterial Ig-like domain-containing protein" evidence="1">
    <location>
        <begin position="22"/>
        <end position="1005"/>
    </location>
</feature>
<evidence type="ECO:0000313" key="2">
    <source>
        <dbReference type="EMBL" id="ALP51832.1"/>
    </source>
</evidence>
<organism evidence="2 3">
    <name type="scientific">Candidatus Tenderia electrophaga</name>
    <dbReference type="NCBI Taxonomy" id="1748243"/>
    <lineage>
        <taxon>Bacteria</taxon>
        <taxon>Pseudomonadati</taxon>
        <taxon>Pseudomonadota</taxon>
        <taxon>Gammaproteobacteria</taxon>
        <taxon>Candidatus Tenderiales</taxon>
        <taxon>Candidatus Tenderiaceae</taxon>
        <taxon>Candidatus Tenderia</taxon>
    </lineage>
</organism>
<accession>A0A0S2T9M1</accession>
<name>A0A0S2T9M1_9GAMM</name>
<protein>
    <recommendedName>
        <fullName evidence="4">Bacterial Ig-like domain-containing protein</fullName>
    </recommendedName>
</protein>
<dbReference type="STRING" id="1748243.Tel_01025"/>
<keyword evidence="1" id="KW-0732">Signal</keyword>
<dbReference type="AlphaFoldDB" id="A0A0S2T9M1"/>
<reference evidence="2" key="1">
    <citation type="submission" date="2015-10" db="EMBL/GenBank/DDBJ databases">
        <title>Description of Candidatus Tenderia electrophaga gen. nov, sp. nov., an Uncultivated Electroautotroph from a Biocathode Enrichment.</title>
        <authorList>
            <person name="Eddie B.J."/>
            <person name="Malanoski A.P."/>
            <person name="Wang Z."/>
            <person name="Hall R.J."/>
            <person name="Oh S.D."/>
            <person name="Heiner C."/>
            <person name="Lin B."/>
            <person name="Strycharz-Glaven S.M."/>
        </authorList>
    </citation>
    <scope>NUCLEOTIDE SEQUENCE [LARGE SCALE GENOMIC DNA]</scope>
    <source>
        <strain evidence="2">NRL1</strain>
    </source>
</reference>
<evidence type="ECO:0000256" key="1">
    <source>
        <dbReference type="SAM" id="SignalP"/>
    </source>
</evidence>
<evidence type="ECO:0000313" key="3">
    <source>
        <dbReference type="Proteomes" id="UP000055136"/>
    </source>
</evidence>
<sequence>MDRATRSTLITALCLSLAGLAACNGIPGSESGDVPPQRPLNTVSGYVVDDAVGGALLNVYGFDDGVKGELLASTTTAQDGGYSLQVDGVERRLLLLEARGGEYIELATGQRVELEQDQVLKALAVNRPGQSMSVMVTPLTHLTAALVRYYLDSGMAVEAAIDTATAELNELFGIDVAAVRPRSIAEQGTSELTPDYLYGFFLSALSSWTKRVNEQNGLAPHAVYTSIALSQVLYDEVAADGLLDGKAGNALALGTVGLGPNAYRLSLAQHMLAMAAGKANLSGVSVEQLLPLAFRLVNSEHRLFAGVAPDLSGGQVAVSGDENLGSYRSGVFEYAVTLDSPELISSVRFSVDDFDLPVAAVPGEMRVPIDTRQFADGQHTVAMRALDWLGNPVANHAIVFQFDNTLPYVNVSSRLYTNQENYLLSGTVGDNGSGILQFEIDAEAVSINPDNSWSLARALQPGNNPVAMRLEDWAGNSFAEQVTVVLDQTPPQIDSGAGHSQARFIQASELVNGMLADSNTDAPVYIETHQADLDGTAITRAALDGAGIPYFAFAAIDALDTGVATGAAELQVRMRYEKNGITLADWRPLTPLAGEYLVPLAGETLHSSWHQSLPTDEHGVRVEVRDKAGNRVEKLFAFRAAFAVAGIEMEHIREPSAALFESTAFADRAALYDRDITALAYTFTNTSGKAFYIQPDDAGGHVARRDVEQLLREHKVRQVTTPMWRVGVIENASDLCIGSLVNRRFEMVNEMYQFDGNGWVKAMTPPATIGEPINVFSDAPEPPEDSQRVDVDLAAVFDELFASNEISSANQSFSATTTYDYDYLLNVTSQQGLSQPVLISNWQRLVDYVDTSVDDELTTCIVVPYFKQFERYTYQSEPGYPLDSHAFLEEQQHFATAGFTVHDDTSSENIAAVSGWYRIPAGHTVSITKHVHTPALTVDNDVAVAEPDTVADYTPLLYDKAISWSIDRALNITAVHDAGAGNIFAMTPTQTRAGEGAVQYSIRRP</sequence>
<dbReference type="Pfam" id="PF09136">
    <property type="entry name" value="Glucodextran_B"/>
    <property type="match status" value="1"/>
</dbReference>
<keyword evidence="3" id="KW-1185">Reference proteome</keyword>
<dbReference type="PROSITE" id="PS51257">
    <property type="entry name" value="PROKAR_LIPOPROTEIN"/>
    <property type="match status" value="1"/>
</dbReference>
<gene>
    <name evidence="2" type="ORF">Tel_01025</name>
</gene>
<dbReference type="KEGG" id="tee:Tel_01025"/>
<feature type="signal peptide" evidence="1">
    <location>
        <begin position="1"/>
        <end position="21"/>
    </location>
</feature>